<keyword evidence="1" id="KW-0645">Protease</keyword>
<dbReference type="KEGG" id="asag:FGM00_16480"/>
<accession>A0A5B7SXZ8</accession>
<keyword evidence="2" id="KW-1185">Reference proteome</keyword>
<evidence type="ECO:0000313" key="1">
    <source>
        <dbReference type="EMBL" id="QCX01630.1"/>
    </source>
</evidence>
<protein>
    <submittedName>
        <fullName evidence="1">Carboxypeptidase-like regulatory domain-containing protein</fullName>
    </submittedName>
</protein>
<evidence type="ECO:0000313" key="2">
    <source>
        <dbReference type="Proteomes" id="UP000310017"/>
    </source>
</evidence>
<gene>
    <name evidence="1" type="ORF">FGM00_16480</name>
</gene>
<proteinExistence type="predicted"/>
<dbReference type="Gene3D" id="2.60.40.1120">
    <property type="entry name" value="Carboxypeptidase-like, regulatory domain"/>
    <property type="match status" value="1"/>
</dbReference>
<name>A0A5B7SXZ8_9FLAO</name>
<organism evidence="1 2">
    <name type="scientific">Aggregatimonas sangjinii</name>
    <dbReference type="NCBI Taxonomy" id="2583587"/>
    <lineage>
        <taxon>Bacteria</taxon>
        <taxon>Pseudomonadati</taxon>
        <taxon>Bacteroidota</taxon>
        <taxon>Flavobacteriia</taxon>
        <taxon>Flavobacteriales</taxon>
        <taxon>Flavobacteriaceae</taxon>
        <taxon>Aggregatimonas</taxon>
    </lineage>
</organism>
<dbReference type="GO" id="GO:0004180">
    <property type="term" value="F:carboxypeptidase activity"/>
    <property type="evidence" value="ECO:0007669"/>
    <property type="project" value="UniProtKB-KW"/>
</dbReference>
<sequence>MLQIGNLQLTISLHCCTFFAETRSPVMKVLFSFCCVFITFVGFGQNEGSIKGTVTDAGMNEEPVLFANVQIKNAETTTETNFHGNYEFNGILPGEYTLVISYLGYETTEIPIVVTAKAETNVRTSLKTLLPSFDEFELGDEVSETNIESSHTAAVWPKE</sequence>
<dbReference type="Proteomes" id="UP000310017">
    <property type="component" value="Chromosome"/>
</dbReference>
<dbReference type="Pfam" id="PF13715">
    <property type="entry name" value="CarbopepD_reg_2"/>
    <property type="match status" value="1"/>
</dbReference>
<dbReference type="AlphaFoldDB" id="A0A5B7SXZ8"/>
<dbReference type="SUPFAM" id="SSF49464">
    <property type="entry name" value="Carboxypeptidase regulatory domain-like"/>
    <property type="match status" value="1"/>
</dbReference>
<dbReference type="OrthoDB" id="1443962at2"/>
<reference evidence="1 2" key="1">
    <citation type="submission" date="2019-05" db="EMBL/GenBank/DDBJ databases">
        <title>Genome sequencing of F202Z8.</title>
        <authorList>
            <person name="Kwon Y.M."/>
        </authorList>
    </citation>
    <scope>NUCLEOTIDE SEQUENCE [LARGE SCALE GENOMIC DNA]</scope>
    <source>
        <strain evidence="1 2">F202Z8</strain>
    </source>
</reference>
<keyword evidence="1" id="KW-0378">Hydrolase</keyword>
<keyword evidence="1" id="KW-0121">Carboxypeptidase</keyword>
<dbReference type="InterPro" id="IPR008969">
    <property type="entry name" value="CarboxyPept-like_regulatory"/>
</dbReference>
<dbReference type="EMBL" id="CP040710">
    <property type="protein sequence ID" value="QCX01630.1"/>
    <property type="molecule type" value="Genomic_DNA"/>
</dbReference>